<name>A0A5B1CJU6_9BACT</name>
<dbReference type="AlphaFoldDB" id="A0A5B1CJU6"/>
<reference evidence="2 3" key="1">
    <citation type="submission" date="2019-08" db="EMBL/GenBank/DDBJ databases">
        <title>Deep-cultivation of Planctomycetes and their phenomic and genomic characterization uncovers novel biology.</title>
        <authorList>
            <person name="Wiegand S."/>
            <person name="Jogler M."/>
            <person name="Boedeker C."/>
            <person name="Pinto D."/>
            <person name="Vollmers J."/>
            <person name="Rivas-Marin E."/>
            <person name="Kohn T."/>
            <person name="Peeters S.H."/>
            <person name="Heuer A."/>
            <person name="Rast P."/>
            <person name="Oberbeckmann S."/>
            <person name="Bunk B."/>
            <person name="Jeske O."/>
            <person name="Meyerdierks A."/>
            <person name="Storesund J.E."/>
            <person name="Kallscheuer N."/>
            <person name="Luecker S."/>
            <person name="Lage O.M."/>
            <person name="Pohl T."/>
            <person name="Merkel B.J."/>
            <person name="Hornburger P."/>
            <person name="Mueller R.-W."/>
            <person name="Bruemmer F."/>
            <person name="Labrenz M."/>
            <person name="Spormann A.M."/>
            <person name="Op Den Camp H."/>
            <person name="Overmann J."/>
            <person name="Amann R."/>
            <person name="Jetten M.S.M."/>
            <person name="Mascher T."/>
            <person name="Medema M.H."/>
            <person name="Devos D.P."/>
            <person name="Kaster A.-K."/>
            <person name="Ovreas L."/>
            <person name="Rohde M."/>
            <person name="Galperin M.Y."/>
            <person name="Jogler C."/>
        </authorList>
    </citation>
    <scope>NUCLEOTIDE SEQUENCE [LARGE SCALE GENOMIC DNA]</scope>
    <source>
        <strain evidence="2 3">LF1</strain>
    </source>
</reference>
<gene>
    <name evidence="2" type="ORF">LF1_21180</name>
</gene>
<dbReference type="EMBL" id="VRLW01000001">
    <property type="protein sequence ID" value="KAA1259584.1"/>
    <property type="molecule type" value="Genomic_DNA"/>
</dbReference>
<organism evidence="2 3">
    <name type="scientific">Rubripirellula obstinata</name>
    <dbReference type="NCBI Taxonomy" id="406547"/>
    <lineage>
        <taxon>Bacteria</taxon>
        <taxon>Pseudomonadati</taxon>
        <taxon>Planctomycetota</taxon>
        <taxon>Planctomycetia</taxon>
        <taxon>Pirellulales</taxon>
        <taxon>Pirellulaceae</taxon>
        <taxon>Rubripirellula</taxon>
    </lineage>
</organism>
<protein>
    <submittedName>
        <fullName evidence="2">Uncharacterized protein</fullName>
    </submittedName>
</protein>
<sequence>MRFLTQPWSKKRGSRNLGGGVSSTVGEIAFFAMLFMVGVFGLSLVLINRFSPANLPANLPRTDAMSTPLGTWVLGVLCLVAIATGVASLIYRLMRFGTSNEYRSVLANRASKIEQGAIELIGPSQSERVSAEDDIGRLPSVPQGRTLNDSPGERLAYRLAAQNPPGSIAGPATLSLLWNSVWFVLLAVAVSGFWHGNPRWILTILLVPFAMIGYWAFKYFLTQLRQTAGVGPTIVEISQHPLYPGGSYELVVQQMGRMKLKRLSVQLSCEEETFYRQGTDVRVEKHESFVQVLSKDRDVTVDLKHAWEQQLSLELPADVMHSFVGTHNAIRWKIVVTGASRPWPSFCRSFPVVVYPQGLPPKRSPR</sequence>
<evidence type="ECO:0000313" key="3">
    <source>
        <dbReference type="Proteomes" id="UP000322699"/>
    </source>
</evidence>
<accession>A0A5B1CJU6</accession>
<feature type="transmembrane region" description="Helical" evidence="1">
    <location>
        <begin position="21"/>
        <end position="49"/>
    </location>
</feature>
<proteinExistence type="predicted"/>
<keyword evidence="1" id="KW-1133">Transmembrane helix</keyword>
<keyword evidence="3" id="KW-1185">Reference proteome</keyword>
<dbReference type="Proteomes" id="UP000322699">
    <property type="component" value="Unassembled WGS sequence"/>
</dbReference>
<evidence type="ECO:0000313" key="2">
    <source>
        <dbReference type="EMBL" id="KAA1259584.1"/>
    </source>
</evidence>
<keyword evidence="1" id="KW-0812">Transmembrane</keyword>
<feature type="transmembrane region" description="Helical" evidence="1">
    <location>
        <begin position="176"/>
        <end position="194"/>
    </location>
</feature>
<feature type="transmembrane region" description="Helical" evidence="1">
    <location>
        <begin position="200"/>
        <end position="217"/>
    </location>
</feature>
<keyword evidence="1" id="KW-0472">Membrane</keyword>
<evidence type="ECO:0000256" key="1">
    <source>
        <dbReference type="SAM" id="Phobius"/>
    </source>
</evidence>
<feature type="transmembrane region" description="Helical" evidence="1">
    <location>
        <begin position="69"/>
        <end position="94"/>
    </location>
</feature>
<comment type="caution">
    <text evidence="2">The sequence shown here is derived from an EMBL/GenBank/DDBJ whole genome shotgun (WGS) entry which is preliminary data.</text>
</comment>